<dbReference type="PANTHER" id="PTHR36307:SF1">
    <property type="entry name" value="FLAGELLA BASAL BODY P-RING FORMATION PROTEIN FLGA"/>
    <property type="match status" value="1"/>
</dbReference>
<protein>
    <submittedName>
        <fullName evidence="2">Flagellar basal body P-ring formation chaperone FlgA</fullName>
    </submittedName>
</protein>
<dbReference type="Proteomes" id="UP001569428">
    <property type="component" value="Unassembled WGS sequence"/>
</dbReference>
<evidence type="ECO:0000313" key="3">
    <source>
        <dbReference type="Proteomes" id="UP001569428"/>
    </source>
</evidence>
<organism evidence="2 3">
    <name type="scientific">Microbulbifer epialgicus</name>
    <dbReference type="NCBI Taxonomy" id="393907"/>
    <lineage>
        <taxon>Bacteria</taxon>
        <taxon>Pseudomonadati</taxon>
        <taxon>Pseudomonadota</taxon>
        <taxon>Gammaproteobacteria</taxon>
        <taxon>Cellvibrionales</taxon>
        <taxon>Microbulbiferaceae</taxon>
        <taxon>Microbulbifer</taxon>
    </lineage>
</organism>
<evidence type="ECO:0000313" key="2">
    <source>
        <dbReference type="EMBL" id="MFA0810754.1"/>
    </source>
</evidence>
<proteinExistence type="predicted"/>
<keyword evidence="3" id="KW-1185">Reference proteome</keyword>
<keyword evidence="2" id="KW-0966">Cell projection</keyword>
<dbReference type="InterPro" id="IPR039246">
    <property type="entry name" value="Flagellar_FlgA"/>
</dbReference>
<keyword evidence="2" id="KW-0969">Cilium</keyword>
<gene>
    <name evidence="2" type="primary">flgA</name>
    <name evidence="2" type="ORF">ACCI49_07450</name>
</gene>
<dbReference type="EMBL" id="JBGMEK010000011">
    <property type="protein sequence ID" value="MFA0810754.1"/>
    <property type="molecule type" value="Genomic_DNA"/>
</dbReference>
<dbReference type="Pfam" id="PF13144">
    <property type="entry name" value="ChapFlgA"/>
    <property type="match status" value="1"/>
</dbReference>
<feature type="domain" description="Flagella basal body P-ring formation protein FlgA SAF" evidence="1">
    <location>
        <begin position="209"/>
        <end position="311"/>
    </location>
</feature>
<dbReference type="InterPro" id="IPR017585">
    <property type="entry name" value="SAF_FlgA"/>
</dbReference>
<evidence type="ECO:0000259" key="1">
    <source>
        <dbReference type="Pfam" id="PF13144"/>
    </source>
</evidence>
<comment type="caution">
    <text evidence="2">The sequence shown here is derived from an EMBL/GenBank/DDBJ whole genome shotgun (WGS) entry which is preliminary data.</text>
</comment>
<dbReference type="NCBIfam" id="TIGR03170">
    <property type="entry name" value="flgA_cterm"/>
    <property type="match status" value="1"/>
</dbReference>
<keyword evidence="2" id="KW-0282">Flagellum</keyword>
<sequence>MKQYKHVVIVFMAASFAVAEEIKIKLHPIINQKSKAVLLSEIGEISSKLEKNKEILIPGNLQRDRTERGYWVDKSDLSSLIMALYPQHHLNIFGPDKIKVNCPLFNLDMDVVNLKVKKVFHSKVEAGSELSIVPYDNIPEVNLCAEPDQIVIKRFSKGKIKSREAVNVSLESKGRVIYNFPLWLKIAHYDTVLQAASSYRKGTYSDKVIVKEKYTDIAKLTHTPIETIPQGMRLKNHINTSEVITTDDFELIPSVEMGRSVVILSVVKNITIVAKGKAKSDGDLGDLILVQLENGENMFEGKVIRKDTVLVQGEM</sequence>
<dbReference type="PANTHER" id="PTHR36307">
    <property type="entry name" value="FLAGELLA BASAL BODY P-RING FORMATION PROTEIN FLGA"/>
    <property type="match status" value="1"/>
</dbReference>
<reference evidence="2 3" key="1">
    <citation type="submission" date="2024-08" db="EMBL/GenBank/DDBJ databases">
        <authorList>
            <person name="Ishaq N."/>
        </authorList>
    </citation>
    <scope>NUCLEOTIDE SEQUENCE [LARGE SCALE GENOMIC DNA]</scope>
    <source>
        <strain evidence="2 3">DSM 18651</strain>
    </source>
</reference>
<dbReference type="RefSeq" id="WP_371838327.1">
    <property type="nucleotide sequence ID" value="NZ_JBGMEK010000011.1"/>
</dbReference>
<name>A0ABV4NY58_9GAMM</name>
<accession>A0ABV4NY58</accession>
<dbReference type="Gene3D" id="2.30.30.760">
    <property type="match status" value="1"/>
</dbReference>